<dbReference type="InterPro" id="IPR011598">
    <property type="entry name" value="bHLH_dom"/>
</dbReference>
<sequence>MDEYLDHYFSSSSWSDVNAKERSSWDYSEPLQQNQLLPNSIGVYKDDEKNSPVGIAMEGLAAQDTSSFVLGEESEYGIDKNLLSEETQYEKDGQNCNGNLSSMNRSLKLGNVGLQYDPAIPTLGSMNLGSPKQLPLIGEMTTSPSFVDSEHVGGNSSELSDIQRSLRDLQTISPSPELWLPTSYEEVSSLSSVIEQPRTRGFYLQGATMNHDVDTTGNRYVGMDKILQFDYLSASIVAKGEQELPNHPLSCFSSRPLPTVPTVGLPSLQQTASANPTGGCNGTGKARVRARRGQATDPHSIAERLRREKIAERMKNLQELVPNSNKTDKASMLDEIIDYVKFLQLQVKVLSMSRLGAAGAVLPLITDGQAEASKGLSLSPQADQGVDISLNSDQIAFEEEVVKLMESNVTKAMQYLQNKGLCLMPIALATAISSGKASSSDTISEENKFCFSNGLVQSNSSSASSNSSLPNNGINQMPLNTNIIIGKPIGESILVNGCNRAVKEERNSQCTARELKPKT</sequence>
<name>A0A067G2G4_CITSI</name>
<dbReference type="STRING" id="2711.A0A067G2G4"/>
<dbReference type="PANTHER" id="PTHR16223">
    <property type="entry name" value="TRANSCRIPTION FACTOR BHLH83-RELATED"/>
    <property type="match status" value="1"/>
</dbReference>
<evidence type="ECO:0000256" key="2">
    <source>
        <dbReference type="ARBA" id="ARBA00023015"/>
    </source>
</evidence>
<evidence type="ECO:0000313" key="7">
    <source>
        <dbReference type="EMBL" id="KDO73758.1"/>
    </source>
</evidence>
<evidence type="ECO:0000256" key="1">
    <source>
        <dbReference type="ARBA" id="ARBA00004123"/>
    </source>
</evidence>
<reference evidence="7 8" key="1">
    <citation type="submission" date="2014-04" db="EMBL/GenBank/DDBJ databases">
        <authorList>
            <consortium name="International Citrus Genome Consortium"/>
            <person name="Gmitter F."/>
            <person name="Chen C."/>
            <person name="Farmerie W."/>
            <person name="Harkins T."/>
            <person name="Desany B."/>
            <person name="Mohiuddin M."/>
            <person name="Kodira C."/>
            <person name="Borodovsky M."/>
            <person name="Lomsadze A."/>
            <person name="Burns P."/>
            <person name="Jenkins J."/>
            <person name="Prochnik S."/>
            <person name="Shu S."/>
            <person name="Chapman J."/>
            <person name="Pitluck S."/>
            <person name="Schmutz J."/>
            <person name="Rokhsar D."/>
        </authorList>
    </citation>
    <scope>NUCLEOTIDE SEQUENCE</scope>
</reference>
<dbReference type="PROSITE" id="PS50888">
    <property type="entry name" value="BHLH"/>
    <property type="match status" value="1"/>
</dbReference>
<dbReference type="eggNOG" id="ENOG502QRMQ">
    <property type="taxonomic scope" value="Eukaryota"/>
</dbReference>
<dbReference type="AlphaFoldDB" id="A0A067G2G4"/>
<dbReference type="GO" id="GO:0080147">
    <property type="term" value="P:root hair cell development"/>
    <property type="evidence" value="ECO:0007669"/>
    <property type="project" value="UniProtKB-ARBA"/>
</dbReference>
<keyword evidence="4" id="KW-0804">Transcription</keyword>
<keyword evidence="3" id="KW-0238">DNA-binding</keyword>
<dbReference type="SUPFAM" id="SSF47459">
    <property type="entry name" value="HLH, helix-loop-helix DNA-binding domain"/>
    <property type="match status" value="1"/>
</dbReference>
<dbReference type="GO" id="GO:0000978">
    <property type="term" value="F:RNA polymerase II cis-regulatory region sequence-specific DNA binding"/>
    <property type="evidence" value="ECO:0000318"/>
    <property type="project" value="GO_Central"/>
</dbReference>
<dbReference type="PaxDb" id="2711-XP_006474565.1"/>
<evidence type="ECO:0000313" key="8">
    <source>
        <dbReference type="Proteomes" id="UP000027120"/>
    </source>
</evidence>
<dbReference type="GO" id="GO:0000981">
    <property type="term" value="F:DNA-binding transcription factor activity, RNA polymerase II-specific"/>
    <property type="evidence" value="ECO:0000318"/>
    <property type="project" value="GO_Central"/>
</dbReference>
<keyword evidence="5" id="KW-0539">Nucleus</keyword>
<dbReference type="Gene3D" id="4.10.280.10">
    <property type="entry name" value="Helix-loop-helix DNA-binding domain"/>
    <property type="match status" value="1"/>
</dbReference>
<dbReference type="Proteomes" id="UP000027120">
    <property type="component" value="Unassembled WGS sequence"/>
</dbReference>
<feature type="domain" description="BHLH" evidence="6">
    <location>
        <begin position="294"/>
        <end position="343"/>
    </location>
</feature>
<dbReference type="SMR" id="A0A067G2G4"/>
<dbReference type="InterPro" id="IPR045843">
    <property type="entry name" value="IND-like"/>
</dbReference>
<dbReference type="GO" id="GO:0005634">
    <property type="term" value="C:nucleus"/>
    <property type="evidence" value="ECO:0000318"/>
    <property type="project" value="GO_Central"/>
</dbReference>
<proteinExistence type="predicted"/>
<accession>A0A067G2G4</accession>
<organism evidence="7 8">
    <name type="scientific">Citrus sinensis</name>
    <name type="common">Sweet orange</name>
    <name type="synonym">Citrus aurantium var. sinensis</name>
    <dbReference type="NCBI Taxonomy" id="2711"/>
    <lineage>
        <taxon>Eukaryota</taxon>
        <taxon>Viridiplantae</taxon>
        <taxon>Streptophyta</taxon>
        <taxon>Embryophyta</taxon>
        <taxon>Tracheophyta</taxon>
        <taxon>Spermatophyta</taxon>
        <taxon>Magnoliopsida</taxon>
        <taxon>eudicotyledons</taxon>
        <taxon>Gunneridae</taxon>
        <taxon>Pentapetalae</taxon>
        <taxon>rosids</taxon>
        <taxon>malvids</taxon>
        <taxon>Sapindales</taxon>
        <taxon>Rutaceae</taxon>
        <taxon>Aurantioideae</taxon>
        <taxon>Citrus</taxon>
    </lineage>
</organism>
<evidence type="ECO:0000256" key="4">
    <source>
        <dbReference type="ARBA" id="ARBA00023163"/>
    </source>
</evidence>
<dbReference type="GO" id="GO:0046983">
    <property type="term" value="F:protein dimerization activity"/>
    <property type="evidence" value="ECO:0007669"/>
    <property type="project" value="InterPro"/>
</dbReference>
<gene>
    <name evidence="7" type="ORF">CISIN_1g010045mg</name>
</gene>
<evidence type="ECO:0000259" key="6">
    <source>
        <dbReference type="PROSITE" id="PS50888"/>
    </source>
</evidence>
<dbReference type="KEGG" id="cit:102611966"/>
<evidence type="ECO:0000256" key="3">
    <source>
        <dbReference type="ARBA" id="ARBA00023125"/>
    </source>
</evidence>
<evidence type="ECO:0000256" key="5">
    <source>
        <dbReference type="ARBA" id="ARBA00023242"/>
    </source>
</evidence>
<dbReference type="OrthoDB" id="759159at2759"/>
<protein>
    <recommendedName>
        <fullName evidence="6">BHLH domain-containing protein</fullName>
    </recommendedName>
</protein>
<dbReference type="FunFam" id="4.10.280.10:FF:000017">
    <property type="entry name" value="Transcription factor bHLH66"/>
    <property type="match status" value="1"/>
</dbReference>
<keyword evidence="2" id="KW-0805">Transcription regulation</keyword>
<dbReference type="Pfam" id="PF00010">
    <property type="entry name" value="HLH"/>
    <property type="match status" value="1"/>
</dbReference>
<comment type="subcellular location">
    <subcellularLocation>
        <location evidence="1">Nucleus</location>
    </subcellularLocation>
</comment>
<dbReference type="SMART" id="SM00353">
    <property type="entry name" value="HLH"/>
    <property type="match status" value="1"/>
</dbReference>
<dbReference type="GO" id="GO:0006357">
    <property type="term" value="P:regulation of transcription by RNA polymerase II"/>
    <property type="evidence" value="ECO:0000318"/>
    <property type="project" value="GO_Central"/>
</dbReference>
<dbReference type="EMBL" id="KK784885">
    <property type="protein sequence ID" value="KDO73758.1"/>
    <property type="molecule type" value="Genomic_DNA"/>
</dbReference>
<dbReference type="InterPro" id="IPR036638">
    <property type="entry name" value="HLH_DNA-bd_sf"/>
</dbReference>
<keyword evidence="8" id="KW-1185">Reference proteome</keyword>
<dbReference type="PANTHER" id="PTHR16223:SF215">
    <property type="entry name" value="OS02G0564700 PROTEIN"/>
    <property type="match status" value="1"/>
</dbReference>